<evidence type="ECO:0000256" key="5">
    <source>
        <dbReference type="ARBA" id="ARBA00012596"/>
    </source>
</evidence>
<dbReference type="GO" id="GO:1904423">
    <property type="term" value="C:dehydrodolichyl diphosphate synthase complex"/>
    <property type="evidence" value="ECO:0007669"/>
    <property type="project" value="InterPro"/>
</dbReference>
<keyword evidence="9" id="KW-0460">Magnesium</keyword>
<dbReference type="InterPro" id="IPR036424">
    <property type="entry name" value="UPP_synth-like_sf"/>
</dbReference>
<keyword evidence="6" id="KW-0808">Transferase</keyword>
<evidence type="ECO:0000256" key="13">
    <source>
        <dbReference type="SAM" id="Phobius"/>
    </source>
</evidence>
<keyword evidence="16" id="KW-1185">Reference proteome</keyword>
<evidence type="ECO:0000256" key="9">
    <source>
        <dbReference type="ARBA" id="ARBA00022842"/>
    </source>
</evidence>
<comment type="cofactor">
    <cofactor evidence="1">
        <name>Mg(2+)</name>
        <dbReference type="ChEBI" id="CHEBI:18420"/>
    </cofactor>
</comment>
<dbReference type="InterPro" id="IPR038887">
    <property type="entry name" value="Nus1/NgBR"/>
</dbReference>
<dbReference type="PANTHER" id="PTHR21528:SF0">
    <property type="entry name" value="DEHYDRODOLICHYL DIPHOSPHATE SYNTHASE COMPLEX SUBUNIT NUS1"/>
    <property type="match status" value="1"/>
</dbReference>
<feature type="transmembrane region" description="Helical" evidence="13">
    <location>
        <begin position="21"/>
        <end position="40"/>
    </location>
</feature>
<comment type="caution">
    <text evidence="15">The sequence shown here is derived from an EMBL/GenBank/DDBJ whole genome shotgun (WGS) entry which is preliminary data.</text>
</comment>
<protein>
    <recommendedName>
        <fullName evidence="5">ditrans,polycis-polyprenyl diphosphate synthase [(2E,6E)-farnesyldiphosphate specific]</fullName>
        <ecNumber evidence="5">2.5.1.87</ecNumber>
    </recommendedName>
</protein>
<comment type="similarity">
    <text evidence="4">Belongs to the UPP synthase family.</text>
</comment>
<evidence type="ECO:0000256" key="10">
    <source>
        <dbReference type="ARBA" id="ARBA00022989"/>
    </source>
</evidence>
<comment type="subcellular location">
    <subcellularLocation>
        <location evidence="2">Endoplasmic reticulum membrane</location>
    </subcellularLocation>
</comment>
<keyword evidence="8" id="KW-0256">Endoplasmic reticulum</keyword>
<dbReference type="EMBL" id="JADCNM010000013">
    <property type="protein sequence ID" value="KAG0456367.1"/>
    <property type="molecule type" value="Genomic_DNA"/>
</dbReference>
<dbReference type="EMBL" id="JADCNL010000013">
    <property type="protein sequence ID" value="KAG0455196.1"/>
    <property type="molecule type" value="Genomic_DNA"/>
</dbReference>
<dbReference type="Proteomes" id="UP000639772">
    <property type="component" value="Chromosome 13"/>
</dbReference>
<dbReference type="GO" id="GO:0005789">
    <property type="term" value="C:endoplasmic reticulum membrane"/>
    <property type="evidence" value="ECO:0007669"/>
    <property type="project" value="UniProtKB-SubCell"/>
</dbReference>
<evidence type="ECO:0000256" key="2">
    <source>
        <dbReference type="ARBA" id="ARBA00004586"/>
    </source>
</evidence>
<evidence type="ECO:0000313" key="14">
    <source>
        <dbReference type="EMBL" id="KAG0455196.1"/>
    </source>
</evidence>
<dbReference type="SUPFAM" id="SSF64005">
    <property type="entry name" value="Undecaprenyl diphosphate synthase"/>
    <property type="match status" value="1"/>
</dbReference>
<dbReference type="UniPathway" id="UPA00378"/>
<dbReference type="Proteomes" id="UP000636800">
    <property type="component" value="Chromosome 13"/>
</dbReference>
<keyword evidence="7 13" id="KW-0812">Transmembrane</keyword>
<reference evidence="16 17" key="1">
    <citation type="journal article" date="2020" name="Nat. Food">
        <title>A phased Vanilla planifolia genome enables genetic improvement of flavour and production.</title>
        <authorList>
            <person name="Hasing T."/>
            <person name="Tang H."/>
            <person name="Brym M."/>
            <person name="Khazi F."/>
            <person name="Huang T."/>
            <person name="Chambers A.H."/>
        </authorList>
    </citation>
    <scope>NUCLEOTIDE SEQUENCE [LARGE SCALE GENOMIC DNA]</scope>
    <source>
        <tissue evidence="15">Leaf</tissue>
    </source>
</reference>
<organism evidence="15 17">
    <name type="scientific">Vanilla planifolia</name>
    <name type="common">Vanilla</name>
    <dbReference type="NCBI Taxonomy" id="51239"/>
    <lineage>
        <taxon>Eukaryota</taxon>
        <taxon>Viridiplantae</taxon>
        <taxon>Streptophyta</taxon>
        <taxon>Embryophyta</taxon>
        <taxon>Tracheophyta</taxon>
        <taxon>Spermatophyta</taxon>
        <taxon>Magnoliopsida</taxon>
        <taxon>Liliopsida</taxon>
        <taxon>Asparagales</taxon>
        <taxon>Orchidaceae</taxon>
        <taxon>Vanilloideae</taxon>
        <taxon>Vanilleae</taxon>
        <taxon>Vanilla</taxon>
    </lineage>
</organism>
<dbReference type="PANTHER" id="PTHR21528">
    <property type="entry name" value="DEHYDRODOLICHYL DIPHOSPHATE SYNTHASE COMPLEX SUBUNIT NUS1"/>
    <property type="match status" value="1"/>
</dbReference>
<keyword evidence="10 13" id="KW-1133">Transmembrane helix</keyword>
<evidence type="ECO:0000256" key="7">
    <source>
        <dbReference type="ARBA" id="ARBA00022692"/>
    </source>
</evidence>
<evidence type="ECO:0000256" key="3">
    <source>
        <dbReference type="ARBA" id="ARBA00004922"/>
    </source>
</evidence>
<evidence type="ECO:0000256" key="11">
    <source>
        <dbReference type="ARBA" id="ARBA00023136"/>
    </source>
</evidence>
<evidence type="ECO:0000256" key="8">
    <source>
        <dbReference type="ARBA" id="ARBA00022824"/>
    </source>
</evidence>
<comment type="catalytic activity">
    <reaction evidence="12">
        <text>n isopentenyl diphosphate + (2E,6E)-farnesyl diphosphate = a di-trans,poly-cis-polyprenyl diphosphate + n diphosphate</text>
        <dbReference type="Rhea" id="RHEA:53008"/>
        <dbReference type="Rhea" id="RHEA-COMP:19494"/>
        <dbReference type="ChEBI" id="CHEBI:33019"/>
        <dbReference type="ChEBI" id="CHEBI:128769"/>
        <dbReference type="ChEBI" id="CHEBI:136960"/>
        <dbReference type="ChEBI" id="CHEBI:175763"/>
        <dbReference type="EC" id="2.5.1.87"/>
    </reaction>
</comment>
<dbReference type="Gene3D" id="3.40.1180.10">
    <property type="entry name" value="Decaprenyl diphosphate synthase-like"/>
    <property type="match status" value="1"/>
</dbReference>
<evidence type="ECO:0000256" key="4">
    <source>
        <dbReference type="ARBA" id="ARBA00005432"/>
    </source>
</evidence>
<comment type="pathway">
    <text evidence="3">Protein modification; protein glycosylation.</text>
</comment>
<name>A0A835UCB2_VANPL</name>
<evidence type="ECO:0000256" key="1">
    <source>
        <dbReference type="ARBA" id="ARBA00001946"/>
    </source>
</evidence>
<proteinExistence type="inferred from homology"/>
<evidence type="ECO:0000256" key="12">
    <source>
        <dbReference type="ARBA" id="ARBA00047353"/>
    </source>
</evidence>
<accession>A0A835UCB2</accession>
<dbReference type="OrthoDB" id="19639at2759"/>
<dbReference type="GO" id="GO:0045547">
    <property type="term" value="F:ditrans,polycis-polyprenyl diphosphate synthase [(2E,6E)-farnesyl diphosphate specific] activity"/>
    <property type="evidence" value="ECO:0007669"/>
    <property type="project" value="UniProtKB-EC"/>
</dbReference>
<dbReference type="AlphaFoldDB" id="A0A835UCB2"/>
<evidence type="ECO:0000313" key="16">
    <source>
        <dbReference type="Proteomes" id="UP000636800"/>
    </source>
</evidence>
<keyword evidence="11 13" id="KW-0472">Membrane</keyword>
<gene>
    <name evidence="15" type="ORF">HPP92_024155</name>
    <name evidence="14" type="ORF">HPP92_024488</name>
</gene>
<dbReference type="EC" id="2.5.1.87" evidence="5"/>
<evidence type="ECO:0000313" key="15">
    <source>
        <dbReference type="EMBL" id="KAG0456367.1"/>
    </source>
</evidence>
<evidence type="ECO:0000313" key="17">
    <source>
        <dbReference type="Proteomes" id="UP000639772"/>
    </source>
</evidence>
<evidence type="ECO:0000256" key="6">
    <source>
        <dbReference type="ARBA" id="ARBA00022679"/>
    </source>
</evidence>
<sequence length="249" mass="28421">MKMSAKMENALPPVSKYHQPLLLRLVLGLCWWMVHILFSIQHVVNQILQAVKSYFISILLVQRYWDLQLHKLRSLAIVVDSKEARNTLKVKKLLSWLSRIGVKYVTLYDMEGILKKSLAESQGDLPNGILHKDRMMIELLSFIDSKEGIAKAASFLCNKYLRDELGNCEGKDLSITESDISDTLNVIGFGGPEPDLLLVYGPVRCHLGFPAWRLRYTEIIHMGSLNSMKYGDILTALYEFSKKKQNYGT</sequence>